<evidence type="ECO:0008006" key="6">
    <source>
        <dbReference type="Google" id="ProtNLM"/>
    </source>
</evidence>
<evidence type="ECO:0000313" key="4">
    <source>
        <dbReference type="EMBL" id="EMG46440.1"/>
    </source>
</evidence>
<dbReference type="SUPFAM" id="SSF48576">
    <property type="entry name" value="Terpenoid synthases"/>
    <property type="match status" value="1"/>
</dbReference>
<evidence type="ECO:0000256" key="1">
    <source>
        <dbReference type="ARBA" id="ARBA00022679"/>
    </source>
</evidence>
<dbReference type="GO" id="GO:0008299">
    <property type="term" value="P:isoprenoid biosynthetic process"/>
    <property type="evidence" value="ECO:0007669"/>
    <property type="project" value="InterPro"/>
</dbReference>
<dbReference type="OrthoDB" id="6921389at2759"/>
<gene>
    <name evidence="4" type="ORF">G210_3309</name>
</gene>
<dbReference type="STRING" id="1245528.M3JU92"/>
<dbReference type="AlphaFoldDB" id="M3JU92"/>
<dbReference type="HOGENOM" id="CLU_014015_6_1_1"/>
<dbReference type="GO" id="GO:0046872">
    <property type="term" value="F:metal ion binding"/>
    <property type="evidence" value="ECO:0007669"/>
    <property type="project" value="UniProtKB-KW"/>
</dbReference>
<evidence type="ECO:0000256" key="3">
    <source>
        <dbReference type="ARBA" id="ARBA00022842"/>
    </source>
</evidence>
<reference evidence="4 5" key="1">
    <citation type="submission" date="2013-02" db="EMBL/GenBank/DDBJ databases">
        <title>Genome sequence of Candida maltosa Xu316, a potential industrial strain for xylitol and ethanol production.</title>
        <authorList>
            <person name="Yu J."/>
            <person name="Wang Q."/>
            <person name="Geng X."/>
            <person name="Bao W."/>
            <person name="He P."/>
            <person name="Cai J."/>
        </authorList>
    </citation>
    <scope>NUCLEOTIDE SEQUENCE [LARGE SCALE GENOMIC DNA]</scope>
    <source>
        <strain evidence="5">Xu316</strain>
    </source>
</reference>
<evidence type="ECO:0000256" key="2">
    <source>
        <dbReference type="ARBA" id="ARBA00022723"/>
    </source>
</evidence>
<dbReference type="InterPro" id="IPR008949">
    <property type="entry name" value="Isoprenoid_synthase_dom_sf"/>
</dbReference>
<dbReference type="Proteomes" id="UP000011777">
    <property type="component" value="Unassembled WGS sequence"/>
</dbReference>
<proteinExistence type="predicted"/>
<keyword evidence="5" id="KW-1185">Reference proteome</keyword>
<keyword evidence="3" id="KW-0460">Magnesium</keyword>
<name>M3JU92_CANMX</name>
<dbReference type="OMA" id="CAGERHK"/>
<evidence type="ECO:0000313" key="5">
    <source>
        <dbReference type="Proteomes" id="UP000011777"/>
    </source>
</evidence>
<accession>M3JU92</accession>
<dbReference type="eggNOG" id="KOG0777">
    <property type="taxonomic scope" value="Eukaryota"/>
</dbReference>
<dbReference type="PANTHER" id="PTHR12001:SF44">
    <property type="entry name" value="GERANYLGERANYL PYROPHOSPHATE SYNTHASE"/>
    <property type="match status" value="1"/>
</dbReference>
<keyword evidence="2" id="KW-0479">Metal-binding</keyword>
<protein>
    <recommendedName>
        <fullName evidence="6">Geranylgeranyl pyrophosphate synthetase</fullName>
    </recommendedName>
</protein>
<dbReference type="InterPro" id="IPR000092">
    <property type="entry name" value="Polyprenyl_synt"/>
</dbReference>
<dbReference type="GO" id="GO:0004659">
    <property type="term" value="F:prenyltransferase activity"/>
    <property type="evidence" value="ECO:0007669"/>
    <property type="project" value="InterPro"/>
</dbReference>
<dbReference type="InterPro" id="IPR033749">
    <property type="entry name" value="Polyprenyl_synt_CS"/>
</dbReference>
<dbReference type="EMBL" id="AOGT01002006">
    <property type="protein sequence ID" value="EMG46440.1"/>
    <property type="molecule type" value="Genomic_DNA"/>
</dbReference>
<dbReference type="PANTHER" id="PTHR12001">
    <property type="entry name" value="GERANYLGERANYL PYROPHOSPHATE SYNTHASE"/>
    <property type="match status" value="1"/>
</dbReference>
<dbReference type="SFLD" id="SFLDS00005">
    <property type="entry name" value="Isoprenoid_Synthase_Type_I"/>
    <property type="match status" value="1"/>
</dbReference>
<organism evidence="4 5">
    <name type="scientific">Candida maltosa (strain Xu316)</name>
    <name type="common">Yeast</name>
    <dbReference type="NCBI Taxonomy" id="1245528"/>
    <lineage>
        <taxon>Eukaryota</taxon>
        <taxon>Fungi</taxon>
        <taxon>Dikarya</taxon>
        <taxon>Ascomycota</taxon>
        <taxon>Saccharomycotina</taxon>
        <taxon>Pichiomycetes</taxon>
        <taxon>Debaryomycetaceae</taxon>
        <taxon>Candida/Lodderomyces clade</taxon>
        <taxon>Candida</taxon>
    </lineage>
</organism>
<sequence>MDFNIDKLTNTANIYEPSITDPILEPYSYISDIPSNNQNVRTRFLHAFNDLFYNIPDMHLLEAIGDIISVFHNSSLLIDDIEDDSKYRRGLPVAHIKYGVPLTINCGNMMYFVALQKAQDLSGPHGSMETKFKTSQILIDEMLNLHRGQGMDIYWRDYLTTLDGLPEIDDYLAMVKDKTGGLFRLAIKILSLYSDRRDEKDNGELISIANLLGVIYQIRDDYLNLVDIFTGTQNSL</sequence>
<dbReference type="PROSITE" id="PS00723">
    <property type="entry name" value="POLYPRENYL_SYNTHASE_1"/>
    <property type="match status" value="1"/>
</dbReference>
<comment type="caution">
    <text evidence="4">The sequence shown here is derived from an EMBL/GenBank/DDBJ whole genome shotgun (WGS) entry which is preliminary data.</text>
</comment>
<dbReference type="Gene3D" id="1.10.600.10">
    <property type="entry name" value="Farnesyl Diphosphate Synthase"/>
    <property type="match status" value="1"/>
</dbReference>
<dbReference type="Pfam" id="PF00348">
    <property type="entry name" value="polyprenyl_synt"/>
    <property type="match status" value="1"/>
</dbReference>
<keyword evidence="1" id="KW-0808">Transferase</keyword>
<dbReference type="PROSITE" id="PS00444">
    <property type="entry name" value="POLYPRENYL_SYNTHASE_2"/>
    <property type="match status" value="1"/>
</dbReference>